<keyword evidence="6" id="KW-1185">Reference proteome</keyword>
<dbReference type="Pfam" id="PF03693">
    <property type="entry name" value="ParD_antitoxin"/>
    <property type="match status" value="1"/>
</dbReference>
<name>A0A9J6PQ07_9GAMM</name>
<dbReference type="CDD" id="cd22231">
    <property type="entry name" value="RHH_NikR_HicB-like"/>
    <property type="match status" value="1"/>
</dbReference>
<dbReference type="AlphaFoldDB" id="A0A9J6PQ07"/>
<protein>
    <recommendedName>
        <fullName evidence="2">Antitoxin ParD</fullName>
    </recommendedName>
</protein>
<evidence type="ECO:0000256" key="3">
    <source>
        <dbReference type="ARBA" id="ARBA00022649"/>
    </source>
</evidence>
<gene>
    <name evidence="5" type="ORF">N5923_09385</name>
</gene>
<dbReference type="RefSeq" id="WP_267143107.1">
    <property type="nucleotide sequence ID" value="NZ_JAODIL010000075.1"/>
</dbReference>
<evidence type="ECO:0000256" key="2">
    <source>
        <dbReference type="ARBA" id="ARBA00017940"/>
    </source>
</evidence>
<dbReference type="Gene3D" id="6.10.10.120">
    <property type="entry name" value="Antitoxin ParD1-like"/>
    <property type="match status" value="1"/>
</dbReference>
<comment type="similarity">
    <text evidence="1">Belongs to the ParD antitoxin family.</text>
</comment>
<evidence type="ECO:0000256" key="1">
    <source>
        <dbReference type="ARBA" id="ARBA00008580"/>
    </source>
</evidence>
<dbReference type="PANTHER" id="PTHR36582:SF2">
    <property type="entry name" value="ANTITOXIN PARD"/>
    <property type="match status" value="1"/>
</dbReference>
<accession>A0A9J6PQ07</accession>
<evidence type="ECO:0000313" key="5">
    <source>
        <dbReference type="EMBL" id="MCU5777704.1"/>
    </source>
</evidence>
<proteinExistence type="inferred from homology"/>
<dbReference type="GO" id="GO:0006355">
    <property type="term" value="P:regulation of DNA-templated transcription"/>
    <property type="evidence" value="ECO:0007669"/>
    <property type="project" value="InterPro"/>
</dbReference>
<sequence length="88" mass="10227">MARTITVDLGDELRRFVESLIFSGDYHTQSEVIRESLRLLQEKRAESSLQKMRMLIAEGVASGEPEEWNRAAFLLRMRENNDGKKQKD</sequence>
<dbReference type="InterPro" id="IPR022789">
    <property type="entry name" value="ParD"/>
</dbReference>
<comment type="function">
    <text evidence="4">Antitoxin component of a type II toxin-antitoxin (TA) system. Neutralizes the effect of toxin ParE.</text>
</comment>
<dbReference type="InterPro" id="IPR010985">
    <property type="entry name" value="Ribbon_hlx_hlx"/>
</dbReference>
<dbReference type="SUPFAM" id="SSF47598">
    <property type="entry name" value="Ribbon-helix-helix"/>
    <property type="match status" value="1"/>
</dbReference>
<dbReference type="PANTHER" id="PTHR36582">
    <property type="entry name" value="ANTITOXIN PARD"/>
    <property type="match status" value="1"/>
</dbReference>
<keyword evidence="3" id="KW-1277">Toxin-antitoxin system</keyword>
<reference evidence="5" key="1">
    <citation type="submission" date="2022-09" db="EMBL/GenBank/DDBJ databases">
        <title>Winslowiella arboricola sp. nov., isolated from bleeding cankers on broadleaf hosts.</title>
        <authorList>
            <person name="Brady C."/>
            <person name="Kaur S."/>
            <person name="Crampton B."/>
            <person name="Maddock D."/>
            <person name="Arnold D."/>
            <person name="Denman S."/>
        </authorList>
    </citation>
    <scope>NUCLEOTIDE SEQUENCE</scope>
    <source>
        <strain evidence="5">BAC 15a-03b</strain>
    </source>
</reference>
<dbReference type="EMBL" id="JAODIM010000039">
    <property type="protein sequence ID" value="MCU5777704.1"/>
    <property type="molecule type" value="Genomic_DNA"/>
</dbReference>
<evidence type="ECO:0000313" key="6">
    <source>
        <dbReference type="Proteomes" id="UP001064262"/>
    </source>
</evidence>
<dbReference type="InterPro" id="IPR038296">
    <property type="entry name" value="ParD_sf"/>
</dbReference>
<comment type="caution">
    <text evidence="5">The sequence shown here is derived from an EMBL/GenBank/DDBJ whole genome shotgun (WGS) entry which is preliminary data.</text>
</comment>
<evidence type="ECO:0000256" key="4">
    <source>
        <dbReference type="ARBA" id="ARBA00037106"/>
    </source>
</evidence>
<dbReference type="Proteomes" id="UP001064262">
    <property type="component" value="Unassembled WGS sequence"/>
</dbReference>
<organism evidence="5 6">
    <name type="scientific">Winslowiella arboricola</name>
    <dbReference type="NCBI Taxonomy" id="2978220"/>
    <lineage>
        <taxon>Bacteria</taxon>
        <taxon>Pseudomonadati</taxon>
        <taxon>Pseudomonadota</taxon>
        <taxon>Gammaproteobacteria</taxon>
        <taxon>Enterobacterales</taxon>
        <taxon>Erwiniaceae</taxon>
        <taxon>Winslowiella</taxon>
    </lineage>
</organism>
<dbReference type="NCBIfam" id="TIGR02606">
    <property type="entry name" value="antidote_CC2985"/>
    <property type="match status" value="1"/>
</dbReference>